<evidence type="ECO:0000313" key="3">
    <source>
        <dbReference type="EMBL" id="CFE40948.1"/>
    </source>
</evidence>
<name>A0A062WJ62_MYCTX</name>
<dbReference type="Proteomes" id="UP000189452">
    <property type="component" value="Chromosome"/>
</dbReference>
<dbReference type="STRING" id="115862.BBG46_00045"/>
<evidence type="ECO:0000313" key="17">
    <source>
        <dbReference type="Proteomes" id="UP000039217"/>
    </source>
</evidence>
<evidence type="ECO:0000313" key="7">
    <source>
        <dbReference type="EMBL" id="CKT65982.1"/>
    </source>
</evidence>
<reference evidence="16 17" key="1">
    <citation type="submission" date="2015-03" db="EMBL/GenBank/DDBJ databases">
        <authorList>
            <consortium name="Pathogen Informatics"/>
        </authorList>
    </citation>
    <scope>NUCLEOTIDE SEQUENCE [LARGE SCALE GENOMIC DNA]</scope>
    <source>
        <strain evidence="7 25">Bir 185</strain>
        <strain evidence="6 24">Bir 187</strain>
        <strain evidence="5 20">C09601061</strain>
        <strain evidence="8 17">D00501624</strain>
        <strain evidence="10 19">G09801536</strain>
        <strain evidence="3 22">G09901357</strain>
        <strain evidence="4 21">H09601792</strain>
        <strain evidence="16">K00500041</strain>
        <strain evidence="12 18">M09401471</strain>
        <strain evidence="11 23">P00601463</strain>
    </source>
</reference>
<dbReference type="EMBL" id="CFOH01000406">
    <property type="protein sequence ID" value="CFE55304.1"/>
    <property type="molecule type" value="Genomic_DNA"/>
</dbReference>
<dbReference type="Proteomes" id="UP000671119">
    <property type="component" value="Unassembled WGS sequence"/>
</dbReference>
<evidence type="ECO:0000313" key="19">
    <source>
        <dbReference type="Proteomes" id="UP000045842"/>
    </source>
</evidence>
<dbReference type="Proteomes" id="UP000038802">
    <property type="component" value="Unassembled WGS sequence"/>
</dbReference>
<dbReference type="Proteomes" id="UP000300237">
    <property type="component" value="Chromosome"/>
</dbReference>
<dbReference type="EMBL" id="CFOE01000384">
    <property type="protein sequence ID" value="CFE40948.1"/>
    <property type="molecule type" value="Genomic_DNA"/>
</dbReference>
<dbReference type="Proteomes" id="UP000050164">
    <property type="component" value="Unassembled WGS sequence"/>
</dbReference>
<evidence type="ECO:0000313" key="28">
    <source>
        <dbReference type="Proteomes" id="UP000671119"/>
    </source>
</evidence>
<dbReference type="EMBL" id="CSAJ01000782">
    <property type="protein sequence ID" value="COX20387.1"/>
    <property type="molecule type" value="Genomic_DNA"/>
</dbReference>
<dbReference type="Proteomes" id="UP000044938">
    <property type="component" value="Unassembled WGS sequence"/>
</dbReference>
<evidence type="ECO:0000313" key="24">
    <source>
        <dbReference type="Proteomes" id="UP000049023"/>
    </source>
</evidence>
<evidence type="ECO:0000313" key="5">
    <source>
        <dbReference type="EMBL" id="CFS01634.1"/>
    </source>
</evidence>
<evidence type="ECO:0000313" key="13">
    <source>
        <dbReference type="EMBL" id="MBP0683860.1"/>
    </source>
</evidence>
<dbReference type="Proteomes" id="UP000048600">
    <property type="component" value="Unassembled WGS sequence"/>
</dbReference>
<dbReference type="EMBL" id="CSAD01000191">
    <property type="protein sequence ID" value="COV36192.1"/>
    <property type="molecule type" value="Genomic_DNA"/>
</dbReference>
<gene>
    <name evidence="14" type="ORF">A4S10_04094</name>
    <name evidence="15" type="ORF">DKC2_4158</name>
    <name evidence="5" type="ORF">ERS007657_03587</name>
    <name evidence="8" type="ORF">ERS007661_03249</name>
    <name evidence="10" type="ORF">ERS007679_01689</name>
    <name evidence="3" type="ORF">ERS007681_02705</name>
    <name evidence="4" type="ORF">ERS007688_02434</name>
    <name evidence="9" type="ORF">ERS007703_00937</name>
    <name evidence="12" type="ORF">ERS007720_04087</name>
    <name evidence="11" type="ORF">ERS007741_02249</name>
    <name evidence="7" type="ORF">ERS027659_04697</name>
    <name evidence="6" type="ORF">ERS027661_04118</name>
    <name evidence="13" type="ORF">J8J21_12135</name>
</gene>
<evidence type="ECO:0000256" key="1">
    <source>
        <dbReference type="ARBA" id="ARBA00004613"/>
    </source>
</evidence>
<dbReference type="Proteomes" id="UP000045842">
    <property type="component" value="Unassembled WGS sequence"/>
</dbReference>
<evidence type="ECO:0000313" key="21">
    <source>
        <dbReference type="Proteomes" id="UP000046947"/>
    </source>
</evidence>
<reference evidence="13 28" key="6">
    <citation type="submission" date="2021-03" db="EMBL/GenBank/DDBJ databases">
        <title>Whole Genome Sequencing of Mycobacterium tuberculosis clinical isolates from Arunachal Pradesh, India.</title>
        <authorList>
            <person name="Singh S."/>
            <person name="Mudliar S.R."/>
            <person name="Kulsum U."/>
            <person name="Rufai S.B."/>
            <person name="Singh P.K."/>
            <person name="Umpo M."/>
            <person name="Nyori M."/>
        </authorList>
    </citation>
    <scope>NUCLEOTIDE SEQUENCE [LARGE SCALE GENOMIC DNA]</scope>
    <source>
        <strain evidence="13 28">OMICS/BPL/0142/20/SP</strain>
    </source>
</reference>
<organism evidence="11 23">
    <name type="scientific">Mycobacterium tuberculosis</name>
    <dbReference type="NCBI Taxonomy" id="1773"/>
    <lineage>
        <taxon>Bacteria</taxon>
        <taxon>Bacillati</taxon>
        <taxon>Actinomycetota</taxon>
        <taxon>Actinomycetes</taxon>
        <taxon>Mycobacteriales</taxon>
        <taxon>Mycobacteriaceae</taxon>
        <taxon>Mycobacterium</taxon>
        <taxon>Mycobacterium tuberculosis complex</taxon>
    </lineage>
</organism>
<dbReference type="EMBL" id="CHKL01000244">
    <property type="protein sequence ID" value="COW34277.1"/>
    <property type="molecule type" value="Genomic_DNA"/>
</dbReference>
<dbReference type="GO" id="GO:0005576">
    <property type="term" value="C:extracellular region"/>
    <property type="evidence" value="ECO:0007669"/>
    <property type="project" value="UniProtKB-SubCell"/>
</dbReference>
<reference evidence="14 26" key="4">
    <citation type="submission" date="2017-02" db="EMBL/GenBank/DDBJ databases">
        <title>Protein polymorphisms may explain contrasting epidemiological fitness of two variants of a multidrug-resistant Mycobacterium tuberculosis strain.</title>
        <authorList>
            <person name="Bigi M.M."/>
            <person name="Lopez B."/>
            <person name="Blanco F.C."/>
            <person name="Sasiain M.C."/>
            <person name="De La Barrera S."/>
            <person name="Ritacco V."/>
            <person name="Bigi F."/>
            <person name="Soria M.A."/>
        </authorList>
    </citation>
    <scope>NUCLEOTIDE SEQUENCE [LARGE SCALE GENOMIC DNA]</scope>
    <source>
        <strain evidence="14 26">6548</strain>
    </source>
</reference>
<dbReference type="Proteomes" id="UP000049023">
    <property type="component" value="Unassembled WGS sequence"/>
</dbReference>
<dbReference type="PATRIC" id="fig|1773.206.peg.289"/>
<dbReference type="EMBL" id="CSAE01000067">
    <property type="protein sequence ID" value="COV24894.1"/>
    <property type="molecule type" value="Genomic_DNA"/>
</dbReference>
<dbReference type="EMBL" id="CGCX01001802">
    <property type="protein sequence ID" value="CFS01634.1"/>
    <property type="molecule type" value="Genomic_DNA"/>
</dbReference>
<dbReference type="Proteomes" id="UP000046947">
    <property type="component" value="Unassembled WGS sequence"/>
</dbReference>
<dbReference type="Proteomes" id="UP000046680">
    <property type="component" value="Unassembled WGS sequence"/>
</dbReference>
<accession>A0A062WJ62</accession>
<dbReference type="EMBL" id="CNFU01001274">
    <property type="protein sequence ID" value="CKT25487.1"/>
    <property type="molecule type" value="Genomic_DNA"/>
</dbReference>
<proteinExistence type="predicted"/>
<dbReference type="InterPro" id="IPR036689">
    <property type="entry name" value="ESAT-6-like_sf"/>
</dbReference>
<dbReference type="EMBL" id="CQQC01001384">
    <property type="protein sequence ID" value="CNV89883.1"/>
    <property type="molecule type" value="Genomic_DNA"/>
</dbReference>
<reference evidence="15 27" key="5">
    <citation type="submission" date="2018-08" db="EMBL/GenBank/DDBJ databases">
        <authorList>
            <person name="Fokvardsen B D."/>
            <person name="Norman A."/>
        </authorList>
    </citation>
    <scope>NUCLEOTIDE SEQUENCE [LARGE SCALE GENOMIC DNA]</scope>
    <source>
        <strain evidence="15 27">DKC2</strain>
    </source>
</reference>
<dbReference type="Gene3D" id="1.10.287.1060">
    <property type="entry name" value="ESAT-6-like"/>
    <property type="match status" value="1"/>
</dbReference>
<evidence type="ECO:0000313" key="12">
    <source>
        <dbReference type="EMBL" id="COX20387.1"/>
    </source>
</evidence>
<evidence type="ECO:0000313" key="8">
    <source>
        <dbReference type="EMBL" id="CNV89883.1"/>
    </source>
</evidence>
<dbReference type="EMBL" id="LWDQ01000001">
    <property type="protein sequence ID" value="OMH61894.1"/>
    <property type="molecule type" value="Genomic_DNA"/>
</dbReference>
<evidence type="ECO:0000313" key="22">
    <source>
        <dbReference type="Proteomes" id="UP000048289"/>
    </source>
</evidence>
<evidence type="ECO:0000313" key="26">
    <source>
        <dbReference type="Proteomes" id="UP000189452"/>
    </source>
</evidence>
<evidence type="ECO:0000313" key="16">
    <source>
        <dbReference type="Proteomes" id="UP000038802"/>
    </source>
</evidence>
<dbReference type="SUPFAM" id="SSF140453">
    <property type="entry name" value="EsxAB dimer-like"/>
    <property type="match status" value="1"/>
</dbReference>
<dbReference type="Pfam" id="PF06013">
    <property type="entry name" value="WXG100"/>
    <property type="match status" value="1"/>
</dbReference>
<dbReference type="AlphaFoldDB" id="A0A062WJ62"/>
<evidence type="ECO:0000313" key="27">
    <source>
        <dbReference type="Proteomes" id="UP000300237"/>
    </source>
</evidence>
<evidence type="ECO:0000313" key="23">
    <source>
        <dbReference type="Proteomes" id="UP000048600"/>
    </source>
</evidence>
<dbReference type="EMBL" id="JAGIZI010000017">
    <property type="protein sequence ID" value="MBP0683860.1"/>
    <property type="molecule type" value="Genomic_DNA"/>
</dbReference>
<evidence type="ECO:0000313" key="20">
    <source>
        <dbReference type="Proteomes" id="UP000046680"/>
    </source>
</evidence>
<sequence>MAEPFRVDPTVLADAVARMAEFGRHVEELVAEIESLVTRLHVTWTGEGAAAHAEAQRHWAAGEAMMRQALAQLTAAGQSAHANYTGAMATNLGMWS</sequence>
<dbReference type="EMBL" id="LR027516">
    <property type="protein sequence ID" value="VCU52238.1"/>
    <property type="molecule type" value="Genomic_DNA"/>
</dbReference>
<evidence type="ECO:0000313" key="15">
    <source>
        <dbReference type="EMBL" id="VCU52238.1"/>
    </source>
</evidence>
<evidence type="ECO:0000313" key="14">
    <source>
        <dbReference type="EMBL" id="OMH61894.1"/>
    </source>
</evidence>
<protein>
    <submittedName>
        <fullName evidence="14">Amidase</fullName>
    </submittedName>
    <submittedName>
        <fullName evidence="11">Esat-6 like protein esxE</fullName>
    </submittedName>
    <submittedName>
        <fullName evidence="15">Secretion protein</fullName>
    </submittedName>
    <submittedName>
        <fullName evidence="13">WXG100 family type VII secretion target</fullName>
    </submittedName>
</protein>
<evidence type="ECO:0000313" key="11">
    <source>
        <dbReference type="EMBL" id="COW34277.1"/>
    </source>
</evidence>
<evidence type="ECO:0000313" key="18">
    <source>
        <dbReference type="Proteomes" id="UP000044938"/>
    </source>
</evidence>
<evidence type="ECO:0000256" key="2">
    <source>
        <dbReference type="ARBA" id="ARBA00022525"/>
    </source>
</evidence>
<reference evidence="9" key="2">
    <citation type="submission" date="2015-03" db="EMBL/GenBank/DDBJ databases">
        <authorList>
            <person name="Murphy D."/>
        </authorList>
    </citation>
    <scope>NUCLEOTIDE SEQUENCE [LARGE SCALE GENOMIC DNA]</scope>
    <source>
        <strain evidence="9">K00500041</strain>
    </source>
</reference>
<reference evidence="14 26" key="3">
    <citation type="submission" date="2016-04" db="EMBL/GenBank/DDBJ databases">
        <authorList>
            <person name="Bigi M."/>
            <person name="Bigi F."/>
            <person name="Soria M.A."/>
        </authorList>
    </citation>
    <scope>NUCLEOTIDE SEQUENCE [LARGE SCALE GENOMIC DNA]</scope>
    <source>
        <strain evidence="14 26">6548</strain>
    </source>
</reference>
<keyword evidence="2" id="KW-0964">Secreted</keyword>
<evidence type="ECO:0000313" key="4">
    <source>
        <dbReference type="EMBL" id="CFE55304.1"/>
    </source>
</evidence>
<dbReference type="InterPro" id="IPR010310">
    <property type="entry name" value="T7SS_ESAT-6-like"/>
</dbReference>
<dbReference type="Proteomes" id="UP000039217">
    <property type="component" value="Unassembled WGS sequence"/>
</dbReference>
<dbReference type="EMBL" id="CNFT01001819">
    <property type="protein sequence ID" value="CKT65982.1"/>
    <property type="molecule type" value="Genomic_DNA"/>
</dbReference>
<evidence type="ECO:0000313" key="6">
    <source>
        <dbReference type="EMBL" id="CKT25487.1"/>
    </source>
</evidence>
<evidence type="ECO:0000313" key="9">
    <source>
        <dbReference type="EMBL" id="COV24894.1"/>
    </source>
</evidence>
<comment type="subcellular location">
    <subcellularLocation>
        <location evidence="1">Secreted</location>
    </subcellularLocation>
</comment>
<evidence type="ECO:0000313" key="25">
    <source>
        <dbReference type="Proteomes" id="UP000050164"/>
    </source>
</evidence>
<evidence type="ECO:0000313" key="10">
    <source>
        <dbReference type="EMBL" id="COV36192.1"/>
    </source>
</evidence>
<dbReference type="Proteomes" id="UP000048289">
    <property type="component" value="Unassembled WGS sequence"/>
</dbReference>